<dbReference type="RefSeq" id="XP_052947282.1">
    <property type="nucleotide sequence ID" value="XM_053088487.1"/>
</dbReference>
<evidence type="ECO:0000256" key="7">
    <source>
        <dbReference type="ARBA" id="ARBA00023242"/>
    </source>
</evidence>
<dbReference type="InterPro" id="IPR006786">
    <property type="entry name" value="Pinin_SDK_MemA"/>
</dbReference>
<organism evidence="10 11">
    <name type="scientific">Dioszegia hungarica</name>
    <dbReference type="NCBI Taxonomy" id="4972"/>
    <lineage>
        <taxon>Eukaryota</taxon>
        <taxon>Fungi</taxon>
        <taxon>Dikarya</taxon>
        <taxon>Basidiomycota</taxon>
        <taxon>Agaricomycotina</taxon>
        <taxon>Tremellomycetes</taxon>
        <taxon>Tremellales</taxon>
        <taxon>Bulleribasidiaceae</taxon>
        <taxon>Dioszegia</taxon>
    </lineage>
</organism>
<dbReference type="PANTHER" id="PTHR12707">
    <property type="entry name" value="PINN"/>
    <property type="match status" value="1"/>
</dbReference>
<keyword evidence="6" id="KW-0508">mRNA splicing</keyword>
<evidence type="ECO:0000256" key="4">
    <source>
        <dbReference type="ARBA" id="ARBA00023015"/>
    </source>
</evidence>
<dbReference type="GO" id="GO:0008380">
    <property type="term" value="P:RNA splicing"/>
    <property type="evidence" value="ECO:0007669"/>
    <property type="project" value="UniProtKB-KW"/>
</dbReference>
<accession>A0AA38HC14</accession>
<evidence type="ECO:0000256" key="3">
    <source>
        <dbReference type="ARBA" id="ARBA00022664"/>
    </source>
</evidence>
<comment type="caution">
    <text evidence="10">The sequence shown here is derived from an EMBL/GenBank/DDBJ whole genome shotgun (WGS) entry which is preliminary data.</text>
</comment>
<evidence type="ECO:0000259" key="9">
    <source>
        <dbReference type="Pfam" id="PF04696"/>
    </source>
</evidence>
<evidence type="ECO:0000256" key="2">
    <source>
        <dbReference type="ARBA" id="ARBA00010386"/>
    </source>
</evidence>
<dbReference type="InterPro" id="IPR039853">
    <property type="entry name" value="Pinin"/>
</dbReference>
<evidence type="ECO:0000256" key="5">
    <source>
        <dbReference type="ARBA" id="ARBA00023163"/>
    </source>
</evidence>
<feature type="compositionally biased region" description="Basic and acidic residues" evidence="8">
    <location>
        <begin position="1"/>
        <end position="45"/>
    </location>
</feature>
<keyword evidence="3" id="KW-0507">mRNA processing</keyword>
<dbReference type="Proteomes" id="UP001164286">
    <property type="component" value="Unassembled WGS sequence"/>
</dbReference>
<reference evidence="10" key="1">
    <citation type="journal article" date="2022" name="G3 (Bethesda)">
        <title>High quality genome of the basidiomycete yeast Dioszegia hungarica PDD-24b-2 isolated from cloud water.</title>
        <authorList>
            <person name="Jarrige D."/>
            <person name="Haridas S."/>
            <person name="Bleykasten-Grosshans C."/>
            <person name="Joly M."/>
            <person name="Nadalig T."/>
            <person name="Sancelme M."/>
            <person name="Vuilleumier S."/>
            <person name="Grigoriev I.V."/>
            <person name="Amato P."/>
            <person name="Bringel F."/>
        </authorList>
    </citation>
    <scope>NUCLEOTIDE SEQUENCE</scope>
    <source>
        <strain evidence="10">PDD-24b-2</strain>
    </source>
</reference>
<evidence type="ECO:0000313" key="11">
    <source>
        <dbReference type="Proteomes" id="UP001164286"/>
    </source>
</evidence>
<comment type="similarity">
    <text evidence="2">Belongs to the pinin family.</text>
</comment>
<keyword evidence="7" id="KW-0539">Nucleus</keyword>
<gene>
    <name evidence="10" type="ORF">MKK02DRAFT_32335</name>
</gene>
<feature type="compositionally biased region" description="Basic and acidic residues" evidence="8">
    <location>
        <begin position="258"/>
        <end position="295"/>
    </location>
</feature>
<dbReference type="GO" id="GO:0006397">
    <property type="term" value="P:mRNA processing"/>
    <property type="evidence" value="ECO:0007669"/>
    <property type="project" value="UniProtKB-KW"/>
</dbReference>
<dbReference type="EMBL" id="JAKWFO010000004">
    <property type="protein sequence ID" value="KAI9637505.1"/>
    <property type="molecule type" value="Genomic_DNA"/>
</dbReference>
<evidence type="ECO:0000256" key="6">
    <source>
        <dbReference type="ARBA" id="ARBA00023187"/>
    </source>
</evidence>
<proteinExistence type="inferred from homology"/>
<dbReference type="GO" id="GO:0071013">
    <property type="term" value="C:catalytic step 2 spliceosome"/>
    <property type="evidence" value="ECO:0007669"/>
    <property type="project" value="TreeGrafter"/>
</dbReference>
<keyword evidence="5" id="KW-0804">Transcription</keyword>
<sequence length="316" mass="36061">MSRSRSPEKRPADEPMRGFQDRDRPEMDEQPAKRVRADTQKEDRARGKRLFGNILGTLQKFQKDDKTSRKSDAVKRREEIADKIQKKIRSETTLLHETVDAERELKALRIQTDSAEYVLRHKEAAMIARHTSLKPISNFLHTSLPVPAPFIFEGNLLDPSPIPLNRGPTREPPQPEILRPLYFLPKILLPHQQSTLDSRITNITNLIAEEAEKLASEKIDTAETVKRNRARIEELVPKLAELRSQVQSRPDKGGSGGGRDDFGRTPRGGMEVDGREDRREKVKAESVEREAKMEDERDTEEGVQIMGDDGDVEVEY</sequence>
<dbReference type="AlphaFoldDB" id="A0AA38HC14"/>
<feature type="domain" description="Pinin/SDK/MemA protein" evidence="9">
    <location>
        <begin position="42"/>
        <end position="143"/>
    </location>
</feature>
<comment type="subcellular location">
    <subcellularLocation>
        <location evidence="1">Nucleus</location>
    </subcellularLocation>
</comment>
<keyword evidence="4" id="KW-0805">Transcription regulation</keyword>
<evidence type="ECO:0000313" key="10">
    <source>
        <dbReference type="EMBL" id="KAI9637505.1"/>
    </source>
</evidence>
<feature type="region of interest" description="Disordered" evidence="8">
    <location>
        <begin position="243"/>
        <end position="316"/>
    </location>
</feature>
<keyword evidence="11" id="KW-1185">Reference proteome</keyword>
<feature type="region of interest" description="Disordered" evidence="8">
    <location>
        <begin position="1"/>
        <end position="49"/>
    </location>
</feature>
<evidence type="ECO:0000256" key="1">
    <source>
        <dbReference type="ARBA" id="ARBA00004123"/>
    </source>
</evidence>
<evidence type="ECO:0000256" key="8">
    <source>
        <dbReference type="SAM" id="MobiDB-lite"/>
    </source>
</evidence>
<name>A0AA38HC14_9TREE</name>
<dbReference type="PANTHER" id="PTHR12707:SF0">
    <property type="entry name" value="PININ"/>
    <property type="match status" value="1"/>
</dbReference>
<protein>
    <recommendedName>
        <fullName evidence="9">Pinin/SDK/MemA protein domain-containing protein</fullName>
    </recommendedName>
</protein>
<dbReference type="Pfam" id="PF04696">
    <property type="entry name" value="Pinin_SDK_memA"/>
    <property type="match status" value="1"/>
</dbReference>
<dbReference type="GeneID" id="77727692"/>